<keyword evidence="1 4" id="KW-0489">Methyltransferase</keyword>
<dbReference type="RefSeq" id="WP_121211104.1">
    <property type="nucleotide sequence ID" value="NZ_RBIM01000004.1"/>
</dbReference>
<dbReference type="InterPro" id="IPR029063">
    <property type="entry name" value="SAM-dependent_MTases_sf"/>
</dbReference>
<sequence length="334" mass="36111">MHDRITGRPSAHATLAFYDDQHPPAGDFLADVLDGFSRTPKQLTPIYFYDAKGSAIFDEITALPEYYVTRTELAILDTIGPELAALAGPGAVVIEPGSGSSVKIRKLLNALSEPAAYVGLDISGEHLEAACQEIAADYPALQVGAICADFTQGLDLSHLPLESGRRIIFFPGSTIGNFEPNGAHALLAGFRRAMRPGDAVLIGADRVKDPATLVAAYADAQGVTARFNLNLVERINRELGGTIDAGALSHEAVWNPDFNRIEMHLRADADQQFDVAGRTFQLREGESIHTENSHKFTPDSFTSLAKSVGFDVLHTWSDEAELFSLHWLEPSAKA</sequence>
<proteinExistence type="predicted"/>
<dbReference type="GO" id="GO:0008168">
    <property type="term" value="F:methyltransferase activity"/>
    <property type="evidence" value="ECO:0007669"/>
    <property type="project" value="UniProtKB-KW"/>
</dbReference>
<evidence type="ECO:0000313" key="5">
    <source>
        <dbReference type="Proteomes" id="UP000273675"/>
    </source>
</evidence>
<evidence type="ECO:0000256" key="2">
    <source>
        <dbReference type="ARBA" id="ARBA00022679"/>
    </source>
</evidence>
<comment type="caution">
    <text evidence="4">The sequence shown here is derived from an EMBL/GenBank/DDBJ whole genome shotgun (WGS) entry which is preliminary data.</text>
</comment>
<dbReference type="InterPro" id="IPR051128">
    <property type="entry name" value="EgtD_Methyltrsf_superfamily"/>
</dbReference>
<dbReference type="Pfam" id="PF10017">
    <property type="entry name" value="Methyltransf_33"/>
    <property type="match status" value="1"/>
</dbReference>
<dbReference type="GO" id="GO:0032259">
    <property type="term" value="P:methylation"/>
    <property type="evidence" value="ECO:0007669"/>
    <property type="project" value="UniProtKB-KW"/>
</dbReference>
<dbReference type="PIRSF" id="PIRSF018005">
    <property type="entry name" value="UCP018005"/>
    <property type="match status" value="1"/>
</dbReference>
<gene>
    <name evidence="4" type="ORF">C7435_1892</name>
</gene>
<dbReference type="OrthoDB" id="5289726at2"/>
<dbReference type="InterPro" id="IPR017804">
    <property type="entry name" value="MeTrfase_EgtD-like"/>
</dbReference>
<dbReference type="PANTHER" id="PTHR43397:SF1">
    <property type="entry name" value="ERGOTHIONEINE BIOSYNTHESIS PROTEIN 1"/>
    <property type="match status" value="1"/>
</dbReference>
<accession>A0A495D6H2</accession>
<dbReference type="SUPFAM" id="SSF53335">
    <property type="entry name" value="S-adenosyl-L-methionine-dependent methyltransferases"/>
    <property type="match status" value="1"/>
</dbReference>
<dbReference type="InterPro" id="IPR019257">
    <property type="entry name" value="MeTrfase_dom"/>
</dbReference>
<dbReference type="EMBL" id="RBIM01000004">
    <property type="protein sequence ID" value="RKQ96560.1"/>
    <property type="molecule type" value="Genomic_DNA"/>
</dbReference>
<name>A0A495D6H2_9PROT</name>
<organism evidence="4 5">
    <name type="scientific">Maricaulis maris</name>
    <dbReference type="NCBI Taxonomy" id="74318"/>
    <lineage>
        <taxon>Bacteria</taxon>
        <taxon>Pseudomonadati</taxon>
        <taxon>Pseudomonadota</taxon>
        <taxon>Alphaproteobacteria</taxon>
        <taxon>Maricaulales</taxon>
        <taxon>Maricaulaceae</taxon>
        <taxon>Maricaulis</taxon>
    </lineage>
</organism>
<evidence type="ECO:0000259" key="3">
    <source>
        <dbReference type="Pfam" id="PF10017"/>
    </source>
</evidence>
<reference evidence="4 5" key="1">
    <citation type="submission" date="2018-10" db="EMBL/GenBank/DDBJ databases">
        <title>Genomic Encyclopedia of Type Strains, Phase IV (KMG-IV): sequencing the most valuable type-strain genomes for metagenomic binning, comparative biology and taxonomic classification.</title>
        <authorList>
            <person name="Goeker M."/>
        </authorList>
    </citation>
    <scope>NUCLEOTIDE SEQUENCE [LARGE SCALE GENOMIC DNA]</scope>
    <source>
        <strain evidence="4 5">DSM 4734</strain>
    </source>
</reference>
<dbReference type="NCBIfam" id="TIGR03438">
    <property type="entry name" value="egtD_ergothio"/>
    <property type="match status" value="1"/>
</dbReference>
<evidence type="ECO:0000256" key="1">
    <source>
        <dbReference type="ARBA" id="ARBA00022603"/>
    </source>
</evidence>
<dbReference type="AlphaFoldDB" id="A0A495D6H2"/>
<protein>
    <submittedName>
        <fullName evidence="4">Dimethylhistidine N-methyltransferase</fullName>
    </submittedName>
</protein>
<keyword evidence="2 4" id="KW-0808">Transferase</keyword>
<dbReference type="InterPro" id="IPR035094">
    <property type="entry name" value="EgtD"/>
</dbReference>
<evidence type="ECO:0000313" key="4">
    <source>
        <dbReference type="EMBL" id="RKQ96560.1"/>
    </source>
</evidence>
<dbReference type="Proteomes" id="UP000273675">
    <property type="component" value="Unassembled WGS sequence"/>
</dbReference>
<dbReference type="Gene3D" id="3.40.50.150">
    <property type="entry name" value="Vaccinia Virus protein VP39"/>
    <property type="match status" value="1"/>
</dbReference>
<dbReference type="PANTHER" id="PTHR43397">
    <property type="entry name" value="ERGOTHIONEINE BIOSYNTHESIS PROTEIN 1"/>
    <property type="match status" value="1"/>
</dbReference>
<feature type="domain" description="Histidine-specific methyltransferase SAM-dependent" evidence="3">
    <location>
        <begin position="30"/>
        <end position="329"/>
    </location>
</feature>